<dbReference type="EMBL" id="CAJVCH010536788">
    <property type="protein sequence ID" value="CAG7825584.1"/>
    <property type="molecule type" value="Genomic_DNA"/>
</dbReference>
<feature type="non-terminal residue" evidence="3">
    <location>
        <position position="71"/>
    </location>
</feature>
<protein>
    <submittedName>
        <fullName evidence="3">Uncharacterized protein</fullName>
    </submittedName>
</protein>
<accession>A0A8J2PJY2</accession>
<feature type="compositionally biased region" description="Polar residues" evidence="2">
    <location>
        <begin position="1"/>
        <end position="12"/>
    </location>
</feature>
<gene>
    <name evidence="3" type="ORF">AFUS01_LOCUS35687</name>
</gene>
<evidence type="ECO:0000313" key="3">
    <source>
        <dbReference type="EMBL" id="CAG7825584.1"/>
    </source>
</evidence>
<organism evidence="3 4">
    <name type="scientific">Allacma fusca</name>
    <dbReference type="NCBI Taxonomy" id="39272"/>
    <lineage>
        <taxon>Eukaryota</taxon>
        <taxon>Metazoa</taxon>
        <taxon>Ecdysozoa</taxon>
        <taxon>Arthropoda</taxon>
        <taxon>Hexapoda</taxon>
        <taxon>Collembola</taxon>
        <taxon>Symphypleona</taxon>
        <taxon>Sminthuridae</taxon>
        <taxon>Allacma</taxon>
    </lineage>
</organism>
<keyword evidence="4" id="KW-1185">Reference proteome</keyword>
<feature type="coiled-coil region" evidence="1">
    <location>
        <begin position="34"/>
        <end position="68"/>
    </location>
</feature>
<sequence>MPGSQNSSQTSDRGQRAVKRNQAKSTKFDLDEFISKTNDRLKTLEDENASLKKQIEELKALHIAASNNKAY</sequence>
<evidence type="ECO:0000256" key="2">
    <source>
        <dbReference type="SAM" id="MobiDB-lite"/>
    </source>
</evidence>
<name>A0A8J2PJY2_9HEXA</name>
<reference evidence="3" key="1">
    <citation type="submission" date="2021-06" db="EMBL/GenBank/DDBJ databases">
        <authorList>
            <person name="Hodson N. C."/>
            <person name="Mongue J. A."/>
            <person name="Jaron S. K."/>
        </authorList>
    </citation>
    <scope>NUCLEOTIDE SEQUENCE</scope>
</reference>
<keyword evidence="1" id="KW-0175">Coiled coil</keyword>
<proteinExistence type="predicted"/>
<dbReference type="OrthoDB" id="7480989at2759"/>
<dbReference type="Proteomes" id="UP000708208">
    <property type="component" value="Unassembled WGS sequence"/>
</dbReference>
<comment type="caution">
    <text evidence="3">The sequence shown here is derived from an EMBL/GenBank/DDBJ whole genome shotgun (WGS) entry which is preliminary data.</text>
</comment>
<evidence type="ECO:0000256" key="1">
    <source>
        <dbReference type="SAM" id="Coils"/>
    </source>
</evidence>
<feature type="region of interest" description="Disordered" evidence="2">
    <location>
        <begin position="1"/>
        <end position="27"/>
    </location>
</feature>
<evidence type="ECO:0000313" key="4">
    <source>
        <dbReference type="Proteomes" id="UP000708208"/>
    </source>
</evidence>
<feature type="non-terminal residue" evidence="3">
    <location>
        <position position="1"/>
    </location>
</feature>
<dbReference type="AlphaFoldDB" id="A0A8J2PJY2"/>